<evidence type="ECO:0000313" key="1">
    <source>
        <dbReference type="EMBL" id="ORV67276.1"/>
    </source>
</evidence>
<keyword evidence="2" id="KW-1185">Reference proteome</keyword>
<dbReference type="STRING" id="1777.AWC07_09720"/>
<evidence type="ECO:0000313" key="2">
    <source>
        <dbReference type="Proteomes" id="UP000193738"/>
    </source>
</evidence>
<gene>
    <name evidence="1" type="ORF">AWC07_09720</name>
</gene>
<reference evidence="1 2" key="1">
    <citation type="submission" date="2016-01" db="EMBL/GenBank/DDBJ databases">
        <title>The new phylogeny of the genus Mycobacterium.</title>
        <authorList>
            <person name="Tarcisio F."/>
            <person name="Conor M."/>
            <person name="Antonella G."/>
            <person name="Elisabetta G."/>
            <person name="Giulia F.S."/>
            <person name="Sara T."/>
            <person name="Anna F."/>
            <person name="Clotilde B."/>
            <person name="Roberto B."/>
            <person name="Veronica D.S."/>
            <person name="Fabio R."/>
            <person name="Monica P."/>
            <person name="Olivier J."/>
            <person name="Enrico T."/>
            <person name="Nicola S."/>
        </authorList>
    </citation>
    <scope>NUCLEOTIDE SEQUENCE [LARGE SCALE GENOMIC DNA]</scope>
    <source>
        <strain evidence="1 2">DSM 43505</strain>
    </source>
</reference>
<name>A0A1X1VE09_MYCGS</name>
<sequence length="69" mass="7600">MIVDHGTGRLVWAAEGRNSETLGRFVDDLGAEGARLLTLISCDGIHTVVHERASRRCSAWTPTIWWPGP</sequence>
<dbReference type="EMBL" id="LQOX01000113">
    <property type="protein sequence ID" value="ORV67276.1"/>
    <property type="molecule type" value="Genomic_DNA"/>
</dbReference>
<dbReference type="Proteomes" id="UP000193738">
    <property type="component" value="Unassembled WGS sequence"/>
</dbReference>
<comment type="caution">
    <text evidence="1">The sequence shown here is derived from an EMBL/GenBank/DDBJ whole genome shotgun (WGS) entry which is preliminary data.</text>
</comment>
<protein>
    <submittedName>
        <fullName evidence="1">Uncharacterized protein</fullName>
    </submittedName>
</protein>
<accession>A0A1X1VE09</accession>
<dbReference type="AlphaFoldDB" id="A0A1X1VE09"/>
<proteinExistence type="predicted"/>
<organism evidence="1 2">
    <name type="scientific">Mycobacterium gastri</name>
    <dbReference type="NCBI Taxonomy" id="1777"/>
    <lineage>
        <taxon>Bacteria</taxon>
        <taxon>Bacillati</taxon>
        <taxon>Actinomycetota</taxon>
        <taxon>Actinomycetes</taxon>
        <taxon>Mycobacteriales</taxon>
        <taxon>Mycobacteriaceae</taxon>
        <taxon>Mycobacterium</taxon>
    </lineage>
</organism>